<accession>A0A561TVW2</accession>
<organism evidence="1 2">
    <name type="scientific">Kitasatospora viridis</name>
    <dbReference type="NCBI Taxonomy" id="281105"/>
    <lineage>
        <taxon>Bacteria</taxon>
        <taxon>Bacillati</taxon>
        <taxon>Actinomycetota</taxon>
        <taxon>Actinomycetes</taxon>
        <taxon>Kitasatosporales</taxon>
        <taxon>Streptomycetaceae</taxon>
        <taxon>Kitasatospora</taxon>
    </lineage>
</organism>
<evidence type="ECO:0000313" key="1">
    <source>
        <dbReference type="EMBL" id="TWF91251.1"/>
    </source>
</evidence>
<comment type="caution">
    <text evidence="1">The sequence shown here is derived from an EMBL/GenBank/DDBJ whole genome shotgun (WGS) entry which is preliminary data.</text>
</comment>
<protein>
    <submittedName>
        <fullName evidence="1">Uncharacterized protein</fullName>
    </submittedName>
</protein>
<gene>
    <name evidence="1" type="ORF">FHX73_12363</name>
</gene>
<name>A0A561TVW2_9ACTN</name>
<keyword evidence="2" id="KW-1185">Reference proteome</keyword>
<dbReference type="EMBL" id="VIWT01000002">
    <property type="protein sequence ID" value="TWF91251.1"/>
    <property type="molecule type" value="Genomic_DNA"/>
</dbReference>
<sequence>MAHSDGRPPRPVEVVRARAHGSTICSVVVAVDEVADAVQEVEQEGWRLGHVSAYAFSGGGGPYRPKTQVGVLLVFRKEET</sequence>
<evidence type="ECO:0000313" key="2">
    <source>
        <dbReference type="Proteomes" id="UP000317940"/>
    </source>
</evidence>
<reference evidence="1 2" key="1">
    <citation type="submission" date="2019-06" db="EMBL/GenBank/DDBJ databases">
        <title>Sequencing the genomes of 1000 actinobacteria strains.</title>
        <authorList>
            <person name="Klenk H.-P."/>
        </authorList>
    </citation>
    <scope>NUCLEOTIDE SEQUENCE [LARGE SCALE GENOMIC DNA]</scope>
    <source>
        <strain evidence="1 2">DSM 44826</strain>
    </source>
</reference>
<dbReference type="Proteomes" id="UP000317940">
    <property type="component" value="Unassembled WGS sequence"/>
</dbReference>
<dbReference type="AlphaFoldDB" id="A0A561TVW2"/>
<proteinExistence type="predicted"/>